<evidence type="ECO:0000313" key="3">
    <source>
        <dbReference type="Proteomes" id="UP001228690"/>
    </source>
</evidence>
<accession>A0ABY8MIG7</accession>
<evidence type="ECO:0000313" key="2">
    <source>
        <dbReference type="EMBL" id="WGK68604.1"/>
    </source>
</evidence>
<feature type="transmembrane region" description="Helical" evidence="1">
    <location>
        <begin position="7"/>
        <end position="37"/>
    </location>
</feature>
<keyword evidence="1" id="KW-0472">Membrane</keyword>
<dbReference type="RefSeq" id="WP_326926790.1">
    <property type="nucleotide sequence ID" value="NZ_CP123443.1"/>
</dbReference>
<keyword evidence="3" id="KW-1185">Reference proteome</keyword>
<evidence type="ECO:0008006" key="4">
    <source>
        <dbReference type="Google" id="ProtNLM"/>
    </source>
</evidence>
<dbReference type="Proteomes" id="UP001228690">
    <property type="component" value="Chromosome"/>
</dbReference>
<gene>
    <name evidence="2" type="ORF">P0082_08950</name>
</gene>
<keyword evidence="1" id="KW-0812">Transmembrane</keyword>
<sequence>MNRKIKYLFFLVSFITTNTAILILMVPGCITLCEFVFSKIQVASGIRSWNTSEALFWGSSIANVLGLLLGGAISVAIYCKLYRYAEEKWYIHRIFDFSRKNSLGP</sequence>
<feature type="transmembrane region" description="Helical" evidence="1">
    <location>
        <begin position="57"/>
        <end position="79"/>
    </location>
</feature>
<reference evidence="2 3" key="1">
    <citation type="submission" date="2023-04" db="EMBL/GenBank/DDBJ databases">
        <title>Spirochaete genome identified in red abalone sample constitutes a novel genus.</title>
        <authorList>
            <person name="Sharma S.P."/>
            <person name="Purcell C.M."/>
            <person name="Hyde J.R."/>
            <person name="Severin A.J."/>
        </authorList>
    </citation>
    <scope>NUCLEOTIDE SEQUENCE [LARGE SCALE GENOMIC DNA]</scope>
    <source>
        <strain evidence="2 3">SP-2023</strain>
    </source>
</reference>
<dbReference type="EMBL" id="CP123443">
    <property type="protein sequence ID" value="WGK68604.1"/>
    <property type="molecule type" value="Genomic_DNA"/>
</dbReference>
<proteinExistence type="predicted"/>
<organism evidence="2 3">
    <name type="scientific">Candidatus Haliotispira prima</name>
    <dbReference type="NCBI Taxonomy" id="3034016"/>
    <lineage>
        <taxon>Bacteria</taxon>
        <taxon>Pseudomonadati</taxon>
        <taxon>Spirochaetota</taxon>
        <taxon>Spirochaetia</taxon>
        <taxon>Spirochaetales</taxon>
        <taxon>Spirochaetaceae</taxon>
        <taxon>Candidatus Haliotispira</taxon>
    </lineage>
</organism>
<name>A0ABY8MIG7_9SPIO</name>
<evidence type="ECO:0000256" key="1">
    <source>
        <dbReference type="SAM" id="Phobius"/>
    </source>
</evidence>
<protein>
    <recommendedName>
        <fullName evidence="4">DUF2062 domain-containing protein</fullName>
    </recommendedName>
</protein>
<keyword evidence="1" id="KW-1133">Transmembrane helix</keyword>